<comment type="similarity">
    <text evidence="2 5">Belongs to the glycosyl hydrolase 13 family.</text>
</comment>
<proteinExistence type="inferred from homology"/>
<dbReference type="Proteomes" id="UP000533080">
    <property type="component" value="Unassembled WGS sequence"/>
</dbReference>
<dbReference type="Gene3D" id="3.20.20.80">
    <property type="entry name" value="Glycosidases"/>
    <property type="match status" value="1"/>
</dbReference>
<evidence type="ECO:0000259" key="6">
    <source>
        <dbReference type="SMART" id="SM00642"/>
    </source>
</evidence>
<evidence type="ECO:0000256" key="5">
    <source>
        <dbReference type="RuleBase" id="RU003615"/>
    </source>
</evidence>
<dbReference type="EMBL" id="JABFNT010000099">
    <property type="protein sequence ID" value="NOJ81768.1"/>
    <property type="molecule type" value="Genomic_DNA"/>
</dbReference>
<dbReference type="GO" id="GO:0005975">
    <property type="term" value="P:carbohydrate metabolic process"/>
    <property type="evidence" value="ECO:0007669"/>
    <property type="project" value="InterPro"/>
</dbReference>
<comment type="cofactor">
    <cofactor evidence="1">
        <name>Ca(2+)</name>
        <dbReference type="ChEBI" id="CHEBI:29108"/>
    </cofactor>
</comment>
<evidence type="ECO:0000256" key="3">
    <source>
        <dbReference type="ARBA" id="ARBA00022723"/>
    </source>
</evidence>
<evidence type="ECO:0000256" key="2">
    <source>
        <dbReference type="ARBA" id="ARBA00008061"/>
    </source>
</evidence>
<dbReference type="InterPro" id="IPR006047">
    <property type="entry name" value="GH13_cat_dom"/>
</dbReference>
<dbReference type="SUPFAM" id="SSF81296">
    <property type="entry name" value="E set domains"/>
    <property type="match status" value="1"/>
</dbReference>
<evidence type="ECO:0000313" key="8">
    <source>
        <dbReference type="Proteomes" id="UP000533080"/>
    </source>
</evidence>
<gene>
    <name evidence="7" type="ORF">HNV28_26125</name>
</gene>
<evidence type="ECO:0000313" key="7">
    <source>
        <dbReference type="EMBL" id="NOJ81768.1"/>
    </source>
</evidence>
<sequence length="730" mass="81450">MEKRAGLPYKGARMKRFRLPRRLTLPALLTAAACGESDSIPVRTCDVTLTYAPQQSVAGTVQVMGEWNNFASPPQPMTDRGDGVFTLRLEGLEPRAYGYRFVVGDKQELDPENPYSRWVRAEEYSRVTVPDCRQPVLELNRFTVTPEGSLDVAVSYLDGTDKAGPAADGLVLSLDGTPRPDAYDAASGRFHLNVQGLEQGKHHVKVVAKDSQGREAESLYLPFWVEPERFRWDSGLMYFAFTDRFHNGRLENDAPVADVDPIANYLGGDFAGITQKLEEGYFDALGVRTLWISPVDQNPEGRFIGTGGKYYTGYHGYWPSKPRETQHRFGSLEELRALTAAAHKRGIRVIADLVLNHVHEEHPYWANHARDGWFNTAASCVCGTQDCDWEAKRLTCKFTDYLPDFNWRSSDFVDQFAADTLWWLEQADFDGFRMDAVKHMEQVAGRTIRGKLRDITAMTGTEFYLVGETYVFTDGRPQIARYISPRELDGQFDFPLYWPVREAFADGKGLQRVDDAVRANEEAYVPGTLNSPFLGNHDEARFISQAAGQLHGGGSDPFGPNRPSTVVTDPAAFEKMKYGFAFVLTQPGVPLVYYGDEVGLPGADDPDNRRLMRFGSALAPLERELLDFVRKLGQARRAHEALQMGARRTLRVEDDLYVFQRDLPDGKGALVAINRSAVERSLVLELMGGLAASSGTYVDIFSGQTLQLAGTETVLVVPPRGVAVYVPHQE</sequence>
<dbReference type="AlphaFoldDB" id="A0A7Y4IM30"/>
<protein>
    <submittedName>
        <fullName evidence="7">Glycosyl hydrolase</fullName>
    </submittedName>
</protein>
<dbReference type="SUPFAM" id="SSF51011">
    <property type="entry name" value="Glycosyl hydrolase domain"/>
    <property type="match status" value="1"/>
</dbReference>
<keyword evidence="7" id="KW-0378">Hydrolase</keyword>
<evidence type="ECO:0000256" key="4">
    <source>
        <dbReference type="ARBA" id="ARBA00022729"/>
    </source>
</evidence>
<dbReference type="InterPro" id="IPR006046">
    <property type="entry name" value="Alpha_amylase"/>
</dbReference>
<feature type="domain" description="Glycosyl hydrolase family 13 catalytic" evidence="6">
    <location>
        <begin position="239"/>
        <end position="636"/>
    </location>
</feature>
<dbReference type="GO" id="GO:0046872">
    <property type="term" value="F:metal ion binding"/>
    <property type="evidence" value="ECO:0007669"/>
    <property type="project" value="UniProtKB-KW"/>
</dbReference>
<accession>A0A7Y4IM30</accession>
<dbReference type="PANTHER" id="PTHR10357:SF215">
    <property type="entry name" value="ALPHA-AMYLASE 1"/>
    <property type="match status" value="1"/>
</dbReference>
<dbReference type="PRINTS" id="PR00110">
    <property type="entry name" value="ALPHAAMYLASE"/>
</dbReference>
<dbReference type="InterPro" id="IPR013780">
    <property type="entry name" value="Glyco_hydro_b"/>
</dbReference>
<dbReference type="Pfam" id="PF00128">
    <property type="entry name" value="Alpha-amylase"/>
    <property type="match status" value="1"/>
</dbReference>
<dbReference type="GO" id="GO:0004556">
    <property type="term" value="F:alpha-amylase activity"/>
    <property type="evidence" value="ECO:0007669"/>
    <property type="project" value="InterPro"/>
</dbReference>
<dbReference type="InterPro" id="IPR013783">
    <property type="entry name" value="Ig-like_fold"/>
</dbReference>
<dbReference type="Gene3D" id="2.60.40.1180">
    <property type="entry name" value="Golgi alpha-mannosidase II"/>
    <property type="match status" value="1"/>
</dbReference>
<keyword evidence="4" id="KW-0732">Signal</keyword>
<dbReference type="InterPro" id="IPR014756">
    <property type="entry name" value="Ig_E-set"/>
</dbReference>
<reference evidence="7 8" key="1">
    <citation type="submission" date="2020-05" db="EMBL/GenBank/DDBJ databases">
        <authorList>
            <person name="Whitworth D."/>
        </authorList>
    </citation>
    <scope>NUCLEOTIDE SEQUENCE [LARGE SCALE GENOMIC DNA]</scope>
    <source>
        <strain evidence="7 8">AM005</strain>
    </source>
</reference>
<evidence type="ECO:0000256" key="1">
    <source>
        <dbReference type="ARBA" id="ARBA00001913"/>
    </source>
</evidence>
<dbReference type="Gene3D" id="2.60.40.10">
    <property type="entry name" value="Immunoglobulins"/>
    <property type="match status" value="1"/>
</dbReference>
<comment type="caution">
    <text evidence="7">The sequence shown here is derived from an EMBL/GenBank/DDBJ whole genome shotgun (WGS) entry which is preliminary data.</text>
</comment>
<dbReference type="PANTHER" id="PTHR10357">
    <property type="entry name" value="ALPHA-AMYLASE FAMILY MEMBER"/>
    <property type="match status" value="1"/>
</dbReference>
<dbReference type="InterPro" id="IPR017853">
    <property type="entry name" value="GH"/>
</dbReference>
<dbReference type="SUPFAM" id="SSF51445">
    <property type="entry name" value="(Trans)glycosidases"/>
    <property type="match status" value="1"/>
</dbReference>
<name>A0A7Y4IM30_MYXXA</name>
<keyword evidence="3" id="KW-0479">Metal-binding</keyword>
<dbReference type="SMART" id="SM00642">
    <property type="entry name" value="Aamy"/>
    <property type="match status" value="1"/>
</dbReference>
<dbReference type="PROSITE" id="PS51257">
    <property type="entry name" value="PROKAR_LIPOPROTEIN"/>
    <property type="match status" value="1"/>
</dbReference>
<organism evidence="7 8">
    <name type="scientific">Myxococcus xanthus</name>
    <dbReference type="NCBI Taxonomy" id="34"/>
    <lineage>
        <taxon>Bacteria</taxon>
        <taxon>Pseudomonadati</taxon>
        <taxon>Myxococcota</taxon>
        <taxon>Myxococcia</taxon>
        <taxon>Myxococcales</taxon>
        <taxon>Cystobacterineae</taxon>
        <taxon>Myxococcaceae</taxon>
        <taxon>Myxococcus</taxon>
    </lineage>
</organism>